<reference evidence="1 2" key="2">
    <citation type="journal article" date="2022" name="Mol. Ecol. Resour.">
        <title>The genomes of chicory, endive, great burdock and yacon provide insights into Asteraceae paleo-polyploidization history and plant inulin production.</title>
        <authorList>
            <person name="Fan W."/>
            <person name="Wang S."/>
            <person name="Wang H."/>
            <person name="Wang A."/>
            <person name="Jiang F."/>
            <person name="Liu H."/>
            <person name="Zhao H."/>
            <person name="Xu D."/>
            <person name="Zhang Y."/>
        </authorList>
    </citation>
    <scope>NUCLEOTIDE SEQUENCE [LARGE SCALE GENOMIC DNA]</scope>
    <source>
        <strain evidence="2">cv. Niubang</strain>
    </source>
</reference>
<gene>
    <name evidence="1" type="ORF">L6452_14377</name>
</gene>
<dbReference type="EMBL" id="CM042050">
    <property type="protein sequence ID" value="KAI3734897.1"/>
    <property type="molecule type" value="Genomic_DNA"/>
</dbReference>
<evidence type="ECO:0000313" key="2">
    <source>
        <dbReference type="Proteomes" id="UP001055879"/>
    </source>
</evidence>
<name>A0ACB9CKU3_ARCLA</name>
<accession>A0ACB9CKU3</accession>
<evidence type="ECO:0000313" key="1">
    <source>
        <dbReference type="EMBL" id="KAI3734897.1"/>
    </source>
</evidence>
<keyword evidence="2" id="KW-1185">Reference proteome</keyword>
<organism evidence="1 2">
    <name type="scientific">Arctium lappa</name>
    <name type="common">Greater burdock</name>
    <name type="synonym">Lappa major</name>
    <dbReference type="NCBI Taxonomy" id="4217"/>
    <lineage>
        <taxon>Eukaryota</taxon>
        <taxon>Viridiplantae</taxon>
        <taxon>Streptophyta</taxon>
        <taxon>Embryophyta</taxon>
        <taxon>Tracheophyta</taxon>
        <taxon>Spermatophyta</taxon>
        <taxon>Magnoliopsida</taxon>
        <taxon>eudicotyledons</taxon>
        <taxon>Gunneridae</taxon>
        <taxon>Pentapetalae</taxon>
        <taxon>asterids</taxon>
        <taxon>campanulids</taxon>
        <taxon>Asterales</taxon>
        <taxon>Asteraceae</taxon>
        <taxon>Carduoideae</taxon>
        <taxon>Cardueae</taxon>
        <taxon>Arctiinae</taxon>
        <taxon>Arctium</taxon>
    </lineage>
</organism>
<protein>
    <submittedName>
        <fullName evidence="1">Uncharacterized protein</fullName>
    </submittedName>
</protein>
<dbReference type="Proteomes" id="UP001055879">
    <property type="component" value="Linkage Group LG04"/>
</dbReference>
<comment type="caution">
    <text evidence="1">The sequence shown here is derived from an EMBL/GenBank/DDBJ whole genome shotgun (WGS) entry which is preliminary data.</text>
</comment>
<sequence>MIFKLIAKSVKHFAIEVAGREKKVDDNGGGNRGGLSSTTTIIPLETAGGLKPDFQYEIKKTQSLRGEIRIDICKMIGGSIFQVPESDEENVDGDVSRHGGRASSH</sequence>
<proteinExistence type="predicted"/>
<reference evidence="2" key="1">
    <citation type="journal article" date="2022" name="Mol. Ecol. Resour.">
        <title>The genomes of chicory, endive, great burdock and yacon provide insights into Asteraceae palaeo-polyploidization history and plant inulin production.</title>
        <authorList>
            <person name="Fan W."/>
            <person name="Wang S."/>
            <person name="Wang H."/>
            <person name="Wang A."/>
            <person name="Jiang F."/>
            <person name="Liu H."/>
            <person name="Zhao H."/>
            <person name="Xu D."/>
            <person name="Zhang Y."/>
        </authorList>
    </citation>
    <scope>NUCLEOTIDE SEQUENCE [LARGE SCALE GENOMIC DNA]</scope>
    <source>
        <strain evidence="2">cv. Niubang</strain>
    </source>
</reference>